<feature type="compositionally biased region" description="Gly residues" evidence="1">
    <location>
        <begin position="1"/>
        <end position="13"/>
    </location>
</feature>
<reference evidence="2" key="1">
    <citation type="submission" date="2021-03" db="EMBL/GenBank/DDBJ databases">
        <authorList>
            <consortium name="Genoscope - CEA"/>
            <person name="William W."/>
        </authorList>
    </citation>
    <scope>NUCLEOTIDE SEQUENCE</scope>
    <source>
        <strain evidence="2">Doubled-haploid Pahang</strain>
    </source>
</reference>
<gene>
    <name evidence="2" type="ORF">GSMUA_37570.1</name>
</gene>
<feature type="region of interest" description="Disordered" evidence="1">
    <location>
        <begin position="1"/>
        <end position="36"/>
    </location>
</feature>
<evidence type="ECO:0000256" key="1">
    <source>
        <dbReference type="SAM" id="MobiDB-lite"/>
    </source>
</evidence>
<name>A0A8D7AYU0_MUSAM</name>
<sequence>GGGDGGGGGGGGSSSDSTKFIDHSKGKCERNFVKRG</sequence>
<evidence type="ECO:0000313" key="2">
    <source>
        <dbReference type="EMBL" id="CAG1856881.1"/>
    </source>
</evidence>
<protein>
    <submittedName>
        <fullName evidence="2">(wild Malaysian banana) hypothetical protein</fullName>
    </submittedName>
</protein>
<feature type="non-terminal residue" evidence="2">
    <location>
        <position position="36"/>
    </location>
</feature>
<dbReference type="AlphaFoldDB" id="A0A8D7AYU0"/>
<organism evidence="2">
    <name type="scientific">Musa acuminata subsp. malaccensis</name>
    <name type="common">Wild banana</name>
    <name type="synonym">Musa malaccensis</name>
    <dbReference type="NCBI Taxonomy" id="214687"/>
    <lineage>
        <taxon>Eukaryota</taxon>
        <taxon>Viridiplantae</taxon>
        <taxon>Streptophyta</taxon>
        <taxon>Embryophyta</taxon>
        <taxon>Tracheophyta</taxon>
        <taxon>Spermatophyta</taxon>
        <taxon>Magnoliopsida</taxon>
        <taxon>Liliopsida</taxon>
        <taxon>Zingiberales</taxon>
        <taxon>Musaceae</taxon>
        <taxon>Musa</taxon>
    </lineage>
</organism>
<proteinExistence type="predicted"/>
<dbReference type="EMBL" id="HG996473">
    <property type="protein sequence ID" value="CAG1856881.1"/>
    <property type="molecule type" value="Genomic_DNA"/>
</dbReference>
<feature type="compositionally biased region" description="Basic and acidic residues" evidence="1">
    <location>
        <begin position="19"/>
        <end position="36"/>
    </location>
</feature>
<accession>A0A8D7AYU0</accession>